<dbReference type="GO" id="GO:0005975">
    <property type="term" value="P:carbohydrate metabolic process"/>
    <property type="evidence" value="ECO:0007669"/>
    <property type="project" value="InterPro"/>
</dbReference>
<dbReference type="Pfam" id="PF00722">
    <property type="entry name" value="Glyco_hydro_16"/>
    <property type="match status" value="1"/>
</dbReference>
<dbReference type="CDD" id="cd08023">
    <property type="entry name" value="GH16_laminarinase_like"/>
    <property type="match status" value="1"/>
</dbReference>
<evidence type="ECO:0000313" key="3">
    <source>
        <dbReference type="EMBL" id="KGA17784.1"/>
    </source>
</evidence>
<gene>
    <name evidence="3" type="ORF">GM50_10690</name>
</gene>
<dbReference type="GO" id="GO:0004553">
    <property type="term" value="F:hydrolase activity, hydrolyzing O-glycosyl compounds"/>
    <property type="evidence" value="ECO:0007669"/>
    <property type="project" value="InterPro"/>
</dbReference>
<evidence type="ECO:0000256" key="1">
    <source>
        <dbReference type="ARBA" id="ARBA00006865"/>
    </source>
</evidence>
<accession>A0A094Q6P2</accession>
<proteinExistence type="inferred from homology"/>
<protein>
    <recommendedName>
        <fullName evidence="2">GH16 domain-containing protein</fullName>
    </recommendedName>
</protein>
<reference evidence="3" key="1">
    <citation type="submission" date="2014-05" db="EMBL/GenBank/DDBJ databases">
        <title>Key roles for freshwater Actinobacteria revealed by deep metagenomic sequencing.</title>
        <authorList>
            <person name="Ghai R."/>
            <person name="Mizuno C.M."/>
            <person name="Picazo A."/>
            <person name="Camacho A."/>
            <person name="Rodriguez-Valera F."/>
        </authorList>
    </citation>
    <scope>NUCLEOTIDE SEQUENCE</scope>
</reference>
<comment type="similarity">
    <text evidence="1">Belongs to the glycosyl hydrolase 16 family.</text>
</comment>
<comment type="caution">
    <text evidence="3">The sequence shown here is derived from an EMBL/GenBank/DDBJ whole genome shotgun (WGS) entry which is preliminary data.</text>
</comment>
<dbReference type="PANTHER" id="PTHR10963:SF55">
    <property type="entry name" value="GLYCOSIDE HYDROLASE FAMILY 16 PROTEIN"/>
    <property type="match status" value="1"/>
</dbReference>
<evidence type="ECO:0000259" key="2">
    <source>
        <dbReference type="PROSITE" id="PS51762"/>
    </source>
</evidence>
<dbReference type="EMBL" id="JNSK01000036">
    <property type="protein sequence ID" value="KGA17784.1"/>
    <property type="molecule type" value="Genomic_DNA"/>
</dbReference>
<dbReference type="PANTHER" id="PTHR10963">
    <property type="entry name" value="GLYCOSYL HYDROLASE-RELATED"/>
    <property type="match status" value="1"/>
</dbReference>
<dbReference type="SUPFAM" id="SSF49899">
    <property type="entry name" value="Concanavalin A-like lectins/glucanases"/>
    <property type="match status" value="1"/>
</dbReference>
<feature type="domain" description="GH16" evidence="2">
    <location>
        <begin position="25"/>
        <end position="275"/>
    </location>
</feature>
<dbReference type="InterPro" id="IPR013320">
    <property type="entry name" value="ConA-like_dom_sf"/>
</dbReference>
<organism evidence="3">
    <name type="scientific">freshwater metagenome</name>
    <dbReference type="NCBI Taxonomy" id="449393"/>
    <lineage>
        <taxon>unclassified sequences</taxon>
        <taxon>metagenomes</taxon>
        <taxon>ecological metagenomes</taxon>
    </lineage>
</organism>
<sequence length="283" mass="31821">MKAVSYSQTLPYLEEKMASPNEKILLWSDSFLETPDGKPYANSWTADLGDGSQHGLIGWGNHEREFYTTDSLAVASGLTITAKREAGISPIETYYGPAEWTSGKIHTANKVYFKFGYLEISARMPEGVGTWPALWLLGKNISEGTPWPACGEIDLFEGNGAKPQTIQSTLHAEGYAGEFGITGFHKSEHELSKSFNKYAIDWRENSIEWFFNDRSYQRFENGVGDFAGKAWPFNNYFYLIINQAIGGWFVGEVDPELRESSLQIEYVKHYQVNGYGEVLKTNA</sequence>
<name>A0A094Q6P2_9ZZZZ</name>
<dbReference type="AlphaFoldDB" id="A0A094Q6P2"/>
<dbReference type="InterPro" id="IPR050546">
    <property type="entry name" value="Glycosyl_Hydrlase_16"/>
</dbReference>
<dbReference type="InterPro" id="IPR000757">
    <property type="entry name" value="Beta-glucanase-like"/>
</dbReference>
<dbReference type="Gene3D" id="2.60.120.200">
    <property type="match status" value="1"/>
</dbReference>
<dbReference type="PROSITE" id="PS51762">
    <property type="entry name" value="GH16_2"/>
    <property type="match status" value="1"/>
</dbReference>